<reference evidence="3 4" key="1">
    <citation type="submission" date="2024-03" db="EMBL/GenBank/DDBJ databases">
        <authorList>
            <person name="Gkanogiannis A."/>
            <person name="Becerra Lopez-Lavalle L."/>
        </authorList>
    </citation>
    <scope>NUCLEOTIDE SEQUENCE [LARGE SCALE GENOMIC DNA]</scope>
</reference>
<proteinExistence type="inferred from homology"/>
<evidence type="ECO:0000313" key="3">
    <source>
        <dbReference type="EMBL" id="CAK9313344.1"/>
    </source>
</evidence>
<dbReference type="CDD" id="cd06464">
    <property type="entry name" value="ACD_sHsps-like"/>
    <property type="match status" value="1"/>
</dbReference>
<dbReference type="Gene3D" id="2.60.40.790">
    <property type="match status" value="1"/>
</dbReference>
<dbReference type="SUPFAM" id="SSF49764">
    <property type="entry name" value="HSP20-like chaperones"/>
    <property type="match status" value="1"/>
</dbReference>
<sequence length="112" mass="13121">MSSQIITPNRRSSQIITPNRRSQQFFPDKSWEEDEEKKKKSLNMVLPGFSKDRLRINLNTRTRTLIVTGQKSNGLFNIMRLNERIQIDEECSLDGVHAKLLNNNLYITFPKK</sequence>
<dbReference type="PROSITE" id="PS01031">
    <property type="entry name" value="SHSP"/>
    <property type="match status" value="1"/>
</dbReference>
<accession>A0ABP0XYW5</accession>
<gene>
    <name evidence="3" type="ORF">CITCOLO1_LOCUS5058</name>
</gene>
<organism evidence="3 4">
    <name type="scientific">Citrullus colocynthis</name>
    <name type="common">colocynth</name>
    <dbReference type="NCBI Taxonomy" id="252529"/>
    <lineage>
        <taxon>Eukaryota</taxon>
        <taxon>Viridiplantae</taxon>
        <taxon>Streptophyta</taxon>
        <taxon>Embryophyta</taxon>
        <taxon>Tracheophyta</taxon>
        <taxon>Spermatophyta</taxon>
        <taxon>Magnoliopsida</taxon>
        <taxon>eudicotyledons</taxon>
        <taxon>Gunneridae</taxon>
        <taxon>Pentapetalae</taxon>
        <taxon>rosids</taxon>
        <taxon>fabids</taxon>
        <taxon>Cucurbitales</taxon>
        <taxon>Cucurbitaceae</taxon>
        <taxon>Benincaseae</taxon>
        <taxon>Citrullus</taxon>
    </lineage>
</organism>
<dbReference type="EMBL" id="OZ021745">
    <property type="protein sequence ID" value="CAK9313344.1"/>
    <property type="molecule type" value="Genomic_DNA"/>
</dbReference>
<comment type="similarity">
    <text evidence="1">Belongs to the small heat shock protein (HSP20) family.</text>
</comment>
<evidence type="ECO:0000259" key="2">
    <source>
        <dbReference type="PROSITE" id="PS01031"/>
    </source>
</evidence>
<feature type="domain" description="SHSP" evidence="2">
    <location>
        <begin position="20"/>
        <end position="112"/>
    </location>
</feature>
<keyword evidence="4" id="KW-1185">Reference proteome</keyword>
<evidence type="ECO:0000313" key="4">
    <source>
        <dbReference type="Proteomes" id="UP001642487"/>
    </source>
</evidence>
<evidence type="ECO:0000256" key="1">
    <source>
        <dbReference type="PROSITE-ProRule" id="PRU00285"/>
    </source>
</evidence>
<dbReference type="InterPro" id="IPR008978">
    <property type="entry name" value="HSP20-like_chaperone"/>
</dbReference>
<protein>
    <recommendedName>
        <fullName evidence="2">SHSP domain-containing protein</fullName>
    </recommendedName>
</protein>
<dbReference type="InterPro" id="IPR002068">
    <property type="entry name" value="A-crystallin/Hsp20_dom"/>
</dbReference>
<name>A0ABP0XYW5_9ROSI</name>
<dbReference type="Proteomes" id="UP001642487">
    <property type="component" value="Chromosome 11"/>
</dbReference>